<dbReference type="AlphaFoldDB" id="A0A2M9Y8N8"/>
<dbReference type="Proteomes" id="UP000231926">
    <property type="component" value="Unassembled WGS sequence"/>
</dbReference>
<evidence type="ECO:0000313" key="2">
    <source>
        <dbReference type="Proteomes" id="UP000231926"/>
    </source>
</evidence>
<reference evidence="1 2" key="1">
    <citation type="submission" date="2017-07" db="EMBL/GenBank/DDBJ databases">
        <title>Leptospira spp. isolated from tropical soils.</title>
        <authorList>
            <person name="Thibeaux R."/>
            <person name="Iraola G."/>
            <person name="Ferres I."/>
            <person name="Bierque E."/>
            <person name="Girault D."/>
            <person name="Soupe-Gilbert M.-E."/>
            <person name="Picardeau M."/>
            <person name="Goarant C."/>
        </authorList>
    </citation>
    <scope>NUCLEOTIDE SEQUENCE [LARGE SCALE GENOMIC DNA]</scope>
    <source>
        <strain evidence="1 2">FH4-C-A2</strain>
    </source>
</reference>
<gene>
    <name evidence="1" type="ORF">CH362_17170</name>
</gene>
<dbReference type="OrthoDB" id="329546at2"/>
<evidence type="ECO:0000313" key="1">
    <source>
        <dbReference type="EMBL" id="PJZ47826.1"/>
    </source>
</evidence>
<organism evidence="1 2">
    <name type="scientific">Leptospira saintgironsiae</name>
    <dbReference type="NCBI Taxonomy" id="2023183"/>
    <lineage>
        <taxon>Bacteria</taxon>
        <taxon>Pseudomonadati</taxon>
        <taxon>Spirochaetota</taxon>
        <taxon>Spirochaetia</taxon>
        <taxon>Leptospirales</taxon>
        <taxon>Leptospiraceae</taxon>
        <taxon>Leptospira</taxon>
    </lineage>
</organism>
<comment type="caution">
    <text evidence="1">The sequence shown here is derived from an EMBL/GenBank/DDBJ whole genome shotgun (WGS) entry which is preliminary data.</text>
</comment>
<proteinExistence type="predicted"/>
<accession>A0A2M9Y8N8</accession>
<protein>
    <recommendedName>
        <fullName evidence="3">DUF1564 domain-containing protein</fullName>
    </recommendedName>
</protein>
<sequence length="143" mass="17182">MEEVFRKQILENRGMIQIDWRIPMEMESIWRDAVLRLGEPKEILQFIISSFRERRQKGRILRFDFEKVKNSDSRKRIRVYGSDYWEAMGYANERNVSTSSFLSSLLKMEWILSSGFQSFRKENSELKKETEKNGEKFLPWDAA</sequence>
<dbReference type="RefSeq" id="WP_100711550.1">
    <property type="nucleotide sequence ID" value="NZ_NPDR01000010.1"/>
</dbReference>
<name>A0A2M9Y8N8_9LEPT</name>
<keyword evidence="2" id="KW-1185">Reference proteome</keyword>
<dbReference type="EMBL" id="NPDR01000010">
    <property type="protein sequence ID" value="PJZ47826.1"/>
    <property type="molecule type" value="Genomic_DNA"/>
</dbReference>
<evidence type="ECO:0008006" key="3">
    <source>
        <dbReference type="Google" id="ProtNLM"/>
    </source>
</evidence>